<feature type="domain" description="PPIase FKBP-type" evidence="6">
    <location>
        <begin position="157"/>
        <end position="241"/>
    </location>
</feature>
<gene>
    <name evidence="7" type="ORF">CVLEPA_LOCUS9898</name>
</gene>
<dbReference type="PANTHER" id="PTHR46512">
    <property type="entry name" value="PEPTIDYLPROLYL ISOMERASE"/>
    <property type="match status" value="1"/>
</dbReference>
<dbReference type="PROSITE" id="PS50005">
    <property type="entry name" value="TPR"/>
    <property type="match status" value="1"/>
</dbReference>
<reference evidence="7 8" key="1">
    <citation type="submission" date="2024-02" db="EMBL/GenBank/DDBJ databases">
        <authorList>
            <person name="Daric V."/>
            <person name="Darras S."/>
        </authorList>
    </citation>
    <scope>NUCLEOTIDE SEQUENCE [LARGE SCALE GENOMIC DNA]</scope>
</reference>
<dbReference type="Gene3D" id="3.10.50.40">
    <property type="match status" value="1"/>
</dbReference>
<dbReference type="InterPro" id="IPR046357">
    <property type="entry name" value="PPIase_dom_sf"/>
</dbReference>
<evidence type="ECO:0000256" key="1">
    <source>
        <dbReference type="ARBA" id="ARBA00022737"/>
    </source>
</evidence>
<dbReference type="InterPro" id="IPR050754">
    <property type="entry name" value="FKBP4/5/8-like"/>
</dbReference>
<comment type="caution">
    <text evidence="7">The sequence shown here is derived from an EMBL/GenBank/DDBJ whole genome shotgun (WGS) entry which is preliminary data.</text>
</comment>
<organism evidence="7 8">
    <name type="scientific">Clavelina lepadiformis</name>
    <name type="common">Light-bulb sea squirt</name>
    <name type="synonym">Ascidia lepadiformis</name>
    <dbReference type="NCBI Taxonomy" id="159417"/>
    <lineage>
        <taxon>Eukaryota</taxon>
        <taxon>Metazoa</taxon>
        <taxon>Chordata</taxon>
        <taxon>Tunicata</taxon>
        <taxon>Ascidiacea</taxon>
        <taxon>Aplousobranchia</taxon>
        <taxon>Clavelinidae</taxon>
        <taxon>Clavelina</taxon>
    </lineage>
</organism>
<sequence>MEGGDDLLSHCEEELKSADESGTYDVAGESFTILSSSNEDDERQSAKDNKEIGFEVVKDGHDDIERKASDVVDRAIDSASLSLRSSGDFSLLDDAPVNTTDAKKVDKEKKNDLMSDLKGSSLEEDKQKTFVDVLGNGLLRKRTIFGGAGRDTRPEHGQEVTIEYSSKLADGSIAEENQKLTFILADRDAPDALDLTVNLMERNEECEIESDSKYCFGKEGKPPSIPPDASLTYNVKLLEITEGPYNSDVAIEKRLDWVDAKRTKGNNFYSKQKFPEAAMTYLKCTRVLQKASNQKQSDEVMSQINSYSVKCNNNLAASQMKLGKWKEGLQSCIVSERIDPTNVKTLFRKGKILAELGNTGKSIAALKKAAELSPNDKAILVSKCFTCPLKF</sequence>
<evidence type="ECO:0000259" key="6">
    <source>
        <dbReference type="PROSITE" id="PS50059"/>
    </source>
</evidence>
<protein>
    <recommendedName>
        <fullName evidence="3">peptidylprolyl isomerase</fullName>
        <ecNumber evidence="3">5.2.1.8</ecNumber>
    </recommendedName>
</protein>
<evidence type="ECO:0000256" key="4">
    <source>
        <dbReference type="PROSITE-ProRule" id="PRU00339"/>
    </source>
</evidence>
<dbReference type="EMBL" id="CAWYQH010000068">
    <property type="protein sequence ID" value="CAK8679637.1"/>
    <property type="molecule type" value="Genomic_DNA"/>
</dbReference>
<dbReference type="Pfam" id="PF00254">
    <property type="entry name" value="FKBP_C"/>
    <property type="match status" value="1"/>
</dbReference>
<dbReference type="PROSITE" id="PS50059">
    <property type="entry name" value="FKBP_PPIASE"/>
    <property type="match status" value="1"/>
</dbReference>
<dbReference type="Gene3D" id="1.25.40.10">
    <property type="entry name" value="Tetratricopeptide repeat domain"/>
    <property type="match status" value="1"/>
</dbReference>
<keyword evidence="3" id="KW-0413">Isomerase</keyword>
<feature type="repeat" description="TPR" evidence="4">
    <location>
        <begin position="343"/>
        <end position="376"/>
    </location>
</feature>
<keyword evidence="2 4" id="KW-0802">TPR repeat</keyword>
<keyword evidence="3" id="KW-0697">Rotamase</keyword>
<evidence type="ECO:0000256" key="3">
    <source>
        <dbReference type="PROSITE-ProRule" id="PRU00277"/>
    </source>
</evidence>
<name>A0ABP0FML3_CLALP</name>
<dbReference type="SMART" id="SM00028">
    <property type="entry name" value="TPR"/>
    <property type="match status" value="3"/>
</dbReference>
<keyword evidence="1" id="KW-0677">Repeat</keyword>
<dbReference type="InterPro" id="IPR019734">
    <property type="entry name" value="TPR_rpt"/>
</dbReference>
<feature type="compositionally biased region" description="Basic and acidic residues" evidence="5">
    <location>
        <begin position="43"/>
        <end position="54"/>
    </location>
</feature>
<feature type="region of interest" description="Disordered" evidence="5">
    <location>
        <begin position="14"/>
        <end position="54"/>
    </location>
</feature>
<evidence type="ECO:0000256" key="2">
    <source>
        <dbReference type="ARBA" id="ARBA00022803"/>
    </source>
</evidence>
<evidence type="ECO:0000313" key="8">
    <source>
        <dbReference type="Proteomes" id="UP001642483"/>
    </source>
</evidence>
<keyword evidence="8" id="KW-1185">Reference proteome</keyword>
<comment type="catalytic activity">
    <reaction evidence="3">
        <text>[protein]-peptidylproline (omega=180) = [protein]-peptidylproline (omega=0)</text>
        <dbReference type="Rhea" id="RHEA:16237"/>
        <dbReference type="Rhea" id="RHEA-COMP:10747"/>
        <dbReference type="Rhea" id="RHEA-COMP:10748"/>
        <dbReference type="ChEBI" id="CHEBI:83833"/>
        <dbReference type="ChEBI" id="CHEBI:83834"/>
        <dbReference type="EC" id="5.2.1.8"/>
    </reaction>
</comment>
<evidence type="ECO:0000313" key="7">
    <source>
        <dbReference type="EMBL" id="CAK8679637.1"/>
    </source>
</evidence>
<dbReference type="PANTHER" id="PTHR46512:SF1">
    <property type="entry name" value="PEPTIDYLPROLYL ISOMERASE"/>
    <property type="match status" value="1"/>
</dbReference>
<accession>A0ABP0FML3</accession>
<dbReference type="EC" id="5.2.1.8" evidence="3"/>
<dbReference type="InterPro" id="IPR001179">
    <property type="entry name" value="PPIase_FKBP_dom"/>
</dbReference>
<dbReference type="SUPFAM" id="SSF48452">
    <property type="entry name" value="TPR-like"/>
    <property type="match status" value="1"/>
</dbReference>
<dbReference type="SUPFAM" id="SSF54534">
    <property type="entry name" value="FKBP-like"/>
    <property type="match status" value="1"/>
</dbReference>
<proteinExistence type="predicted"/>
<dbReference type="Proteomes" id="UP001642483">
    <property type="component" value="Unassembled WGS sequence"/>
</dbReference>
<evidence type="ECO:0000256" key="5">
    <source>
        <dbReference type="SAM" id="MobiDB-lite"/>
    </source>
</evidence>
<dbReference type="InterPro" id="IPR011990">
    <property type="entry name" value="TPR-like_helical_dom_sf"/>
</dbReference>